<proteinExistence type="predicted"/>
<sequence length="1344" mass="147871">MLPHSIASVPLDALHPYEARHERVYVVPTMSETAQAPAPTPVDGALAVASHAWDAATCHVSVLGDHALAMARVLTSTLDVELRLLGTPKQEPSPVRFTFPAPIVAHVGLWEDALSSDLYLLVVTVTGFVYRLRIPVACVLRGTALPSTWALEHAVEHMSESVAPTATSVHVIDAGLLLISCADGALIRLQLWHGAEHGPHGAWHESVMRPSSFLLSRLFRGGATPDGVAPTQTLSVACHIRDTDTALVFCVCRDRKVRVWNLATDTLVRTLDLPSTSQAESTFFEHGSTPLVQLLYPDDSIYSFYVVLYVPDTQACLAAYGVELEESRSWSGGLGEMALVWTRPCDPMTQAPDVELRDMALVRHRETWRVWLLWHAAGAPLLQTTIVSGSPTLEAGAAPLVLGDTEEPWRSIQPWSPYAPLHGPALDAALAEHTDAPAPFFLARLCEPMRFSATTLAAALRAEGVEVESTPTHPRLAAAMASTLGSHVDAWLRFTRRVEQLDRAARWPLHLYVRGGVPWIVTRHALGVAEPTGAGAWLAQVAQRWAAAAPFTDRPSAQWAVEAAQAEYVQVQRLCATQAPDDEAYALLQTRGQSHPMALLDVATWAAEAVYTLGTRAARKIDAALQPSSSLSALAALRLPSDLLARLAAMVEREGADVWVSHVAQAVAVYTQATTPTAWLAATQAYTLLASLHVRLQGLRGLLVLLAHVTPVPALASVQAQAYASWKEARARYVLASTWEDHVGTLSVLHAALGRGVAHDASVPVLAHSVLDVAPHAVRACLATWDDATSTYLRMRANAHTGRAKAAYQECVRLSARMQAGVQEHAWDVVVPPACRASATPTAQFSLWRFAATWLESDVYVSYQCYQQAMHALERGADVPEAEAREVWTMLFRAQLALHLYDEASSTILALPWDDLRTTCLSSLVTTLCQSHEVRTLLRLDLLEWQPHVERTLSFQARHATPWAEPSYFHILYAYHVSRGDYKSAAASMYQHAHRIGEHMHDAPNEADSAQHWLVTQAQSYLATINALTLLPPSQAWFAHATDQAGEEVHAQGPHRALRGTVTKFIPLTEQSAPLAIVQLDDVRHAYQALLTRLSLMRTYPELALPHTPLRADDAMHLMLANDDVDHAFTTARQLSLPMDSLFDALTQTSVQLQRSYLRRVERVQKKESDPSLQTLRLDDEEAADPHAAFLRRSPRAAHWAGPAHERAWKYVHMHWTMTTGQAHTTYARVIAERLLAMDAWSMAPSWLTTFFDTQAPDVLLRVMMRAGKLEQALEYSASCVQRATDEARTSSSTQGLALPYSLMDSLLYAAESQPHLEQAREALQARLAKRMEALRARSQTRRA</sequence>
<dbReference type="STRING" id="77020.A0A0N0RSH8"/>
<evidence type="ECO:0000256" key="2">
    <source>
        <dbReference type="ARBA" id="ARBA00022448"/>
    </source>
</evidence>
<comment type="caution">
    <text evidence="6">The sequence shown here is derived from an EMBL/GenBank/DDBJ whole genome shotgun (WGS) entry which is preliminary data.</text>
</comment>
<dbReference type="InterPro" id="IPR021717">
    <property type="entry name" value="Nucleoporin_Nup160"/>
</dbReference>
<dbReference type="PANTHER" id="PTHR21286">
    <property type="entry name" value="NUCLEAR PORE COMPLEX PROTEIN NUP160"/>
    <property type="match status" value="1"/>
</dbReference>
<dbReference type="GO" id="GO:0005643">
    <property type="term" value="C:nuclear pore"/>
    <property type="evidence" value="ECO:0007669"/>
    <property type="project" value="TreeGrafter"/>
</dbReference>
<dbReference type="GeneID" id="28727230"/>
<evidence type="ECO:0000256" key="1">
    <source>
        <dbReference type="ARBA" id="ARBA00004123"/>
    </source>
</evidence>
<evidence type="ECO:0000256" key="3">
    <source>
        <dbReference type="ARBA" id="ARBA00023242"/>
    </source>
</evidence>
<dbReference type="Proteomes" id="UP000037751">
    <property type="component" value="Unassembled WGS sequence"/>
</dbReference>
<dbReference type="Pfam" id="PF11715">
    <property type="entry name" value="Beta-prop_Nup120_160"/>
    <property type="match status" value="1"/>
</dbReference>
<dbReference type="VEuPathDB" id="FungiDB:Malapachy_0842"/>
<feature type="domain" description="Nucleoporin Nup120/160 beta-propeller" evidence="4">
    <location>
        <begin position="75"/>
        <end position="529"/>
    </location>
</feature>
<evidence type="ECO:0000259" key="5">
    <source>
        <dbReference type="Pfam" id="PF23354"/>
    </source>
</evidence>
<evidence type="ECO:0000313" key="7">
    <source>
        <dbReference type="Proteomes" id="UP000037751"/>
    </source>
</evidence>
<dbReference type="InterPro" id="IPR059141">
    <property type="entry name" value="Beta-prop_Nup120_160"/>
</dbReference>
<dbReference type="Pfam" id="PF23354">
    <property type="entry name" value="TPR_NUP160_120_M"/>
    <property type="match status" value="1"/>
</dbReference>
<dbReference type="EMBL" id="LGAV01000003">
    <property type="protein sequence ID" value="KOS15072.1"/>
    <property type="molecule type" value="Genomic_DNA"/>
</dbReference>
<organism evidence="6 7">
    <name type="scientific">Malassezia pachydermatis</name>
    <dbReference type="NCBI Taxonomy" id="77020"/>
    <lineage>
        <taxon>Eukaryota</taxon>
        <taxon>Fungi</taxon>
        <taxon>Dikarya</taxon>
        <taxon>Basidiomycota</taxon>
        <taxon>Ustilaginomycotina</taxon>
        <taxon>Malasseziomycetes</taxon>
        <taxon>Malasseziales</taxon>
        <taxon>Malasseziaceae</taxon>
        <taxon>Malassezia</taxon>
    </lineage>
</organism>
<accession>A0A0N0RSH8</accession>
<name>A0A0N0RSH8_9BASI</name>
<feature type="domain" description="NUP160 middle TPR" evidence="5">
    <location>
        <begin position="867"/>
        <end position="1030"/>
    </location>
</feature>
<comment type="subcellular location">
    <subcellularLocation>
        <location evidence="1">Nucleus</location>
    </subcellularLocation>
</comment>
<keyword evidence="2" id="KW-0813">Transport</keyword>
<dbReference type="GO" id="GO:0017056">
    <property type="term" value="F:structural constituent of nuclear pore"/>
    <property type="evidence" value="ECO:0007669"/>
    <property type="project" value="TreeGrafter"/>
</dbReference>
<keyword evidence="3" id="KW-0539">Nucleus</keyword>
<reference evidence="6 7" key="1">
    <citation type="submission" date="2015-07" db="EMBL/GenBank/DDBJ databases">
        <title>Draft Genome Sequence of Malassezia furfur CBS1878 and Malassezia pachydermatis CBS1879.</title>
        <authorList>
            <person name="Triana S."/>
            <person name="Ohm R."/>
            <person name="Gonzalez A."/>
            <person name="DeCock H."/>
            <person name="Restrepo S."/>
            <person name="Celis A."/>
        </authorList>
    </citation>
    <scope>NUCLEOTIDE SEQUENCE [LARGE SCALE GENOMIC DNA]</scope>
    <source>
        <strain evidence="6 7">CBS 1879</strain>
    </source>
</reference>
<dbReference type="OrthoDB" id="67716at2759"/>
<keyword evidence="7" id="KW-1185">Reference proteome</keyword>
<evidence type="ECO:0000259" key="4">
    <source>
        <dbReference type="Pfam" id="PF11715"/>
    </source>
</evidence>
<protein>
    <submittedName>
        <fullName evidence="6">Uncharacterized protein</fullName>
    </submittedName>
</protein>
<dbReference type="RefSeq" id="XP_017992704.1">
    <property type="nucleotide sequence ID" value="XM_018135355.1"/>
</dbReference>
<gene>
    <name evidence="6" type="ORF">Malapachy_0842</name>
</gene>
<evidence type="ECO:0000313" key="6">
    <source>
        <dbReference type="EMBL" id="KOS15072.1"/>
    </source>
</evidence>
<dbReference type="PANTHER" id="PTHR21286:SF0">
    <property type="entry name" value="NUCLEAR PORE COMPLEX PROTEIN NUP160"/>
    <property type="match status" value="1"/>
</dbReference>
<dbReference type="InterPro" id="IPR056535">
    <property type="entry name" value="TPR_NUP160_M"/>
</dbReference>